<keyword evidence="4 10" id="KW-1133">Transmembrane helix</keyword>
<dbReference type="HAMAP" id="MF_00454">
    <property type="entry name" value="FluC"/>
    <property type="match status" value="1"/>
</dbReference>
<comment type="caution">
    <text evidence="11">The sequence shown here is derived from an EMBL/GenBank/DDBJ whole genome shotgun (WGS) entry which is preliminary data.</text>
</comment>
<feature type="transmembrane region" description="Helical" evidence="10">
    <location>
        <begin position="106"/>
        <end position="127"/>
    </location>
</feature>
<dbReference type="PANTHER" id="PTHR28259:SF1">
    <property type="entry name" value="FLUORIDE EXPORT PROTEIN 1-RELATED"/>
    <property type="match status" value="1"/>
</dbReference>
<keyword evidence="10" id="KW-0813">Transport</keyword>
<feature type="binding site" evidence="10">
    <location>
        <position position="80"/>
    </location>
    <ligand>
        <name>Na(+)</name>
        <dbReference type="ChEBI" id="CHEBI:29101"/>
        <note>structural</note>
    </ligand>
</feature>
<keyword evidence="10" id="KW-0479">Metal-binding</keyword>
<comment type="function">
    <text evidence="9 10">Fluoride-specific ion channel. Important for reducing fluoride concentration in the cell, thus reducing its toxicity.</text>
</comment>
<evidence type="ECO:0000256" key="4">
    <source>
        <dbReference type="ARBA" id="ARBA00022989"/>
    </source>
</evidence>
<protein>
    <recommendedName>
        <fullName evidence="10">Fluoride-specific ion channel FluC</fullName>
    </recommendedName>
</protein>
<evidence type="ECO:0000256" key="8">
    <source>
        <dbReference type="ARBA" id="ARBA00035585"/>
    </source>
</evidence>
<evidence type="ECO:0000256" key="6">
    <source>
        <dbReference type="ARBA" id="ARBA00023303"/>
    </source>
</evidence>
<dbReference type="EMBL" id="JADOTZ010000001">
    <property type="protein sequence ID" value="MBG6083675.1"/>
    <property type="molecule type" value="Genomic_DNA"/>
</dbReference>
<comment type="similarity">
    <text evidence="7 10">Belongs to the fluoride channel Fluc/FEX (TC 1.A.43) family.</text>
</comment>
<dbReference type="InterPro" id="IPR003691">
    <property type="entry name" value="FluC"/>
</dbReference>
<comment type="catalytic activity">
    <reaction evidence="8">
        <text>fluoride(in) = fluoride(out)</text>
        <dbReference type="Rhea" id="RHEA:76159"/>
        <dbReference type="ChEBI" id="CHEBI:17051"/>
    </reaction>
    <physiologicalReaction direction="left-to-right" evidence="8">
        <dbReference type="Rhea" id="RHEA:76160"/>
    </physiologicalReaction>
</comment>
<keyword evidence="10" id="KW-0406">Ion transport</keyword>
<keyword evidence="3 10" id="KW-0812">Transmembrane</keyword>
<feature type="transmembrane region" description="Helical" evidence="10">
    <location>
        <begin position="70"/>
        <end position="94"/>
    </location>
</feature>
<keyword evidence="6 10" id="KW-0407">Ion channel</keyword>
<feature type="transmembrane region" description="Helical" evidence="10">
    <location>
        <begin position="41"/>
        <end position="58"/>
    </location>
</feature>
<dbReference type="GO" id="GO:0062054">
    <property type="term" value="F:fluoride channel activity"/>
    <property type="evidence" value="ECO:0007669"/>
    <property type="project" value="UniProtKB-UniRule"/>
</dbReference>
<dbReference type="GO" id="GO:0005886">
    <property type="term" value="C:plasma membrane"/>
    <property type="evidence" value="ECO:0007669"/>
    <property type="project" value="UniProtKB-SubCell"/>
</dbReference>
<evidence type="ECO:0000256" key="1">
    <source>
        <dbReference type="ARBA" id="ARBA00004651"/>
    </source>
</evidence>
<proteinExistence type="inferred from homology"/>
<dbReference type="PANTHER" id="PTHR28259">
    <property type="entry name" value="FLUORIDE EXPORT PROTEIN 1-RELATED"/>
    <property type="match status" value="1"/>
</dbReference>
<evidence type="ECO:0000256" key="7">
    <source>
        <dbReference type="ARBA" id="ARBA00035120"/>
    </source>
</evidence>
<dbReference type="AlphaFoldDB" id="A0A931GE47"/>
<keyword evidence="12" id="KW-1185">Reference proteome</keyword>
<evidence type="ECO:0000256" key="10">
    <source>
        <dbReference type="HAMAP-Rule" id="MF_00454"/>
    </source>
</evidence>
<dbReference type="Proteomes" id="UP000625033">
    <property type="component" value="Unassembled WGS sequence"/>
</dbReference>
<evidence type="ECO:0000256" key="3">
    <source>
        <dbReference type="ARBA" id="ARBA00022692"/>
    </source>
</evidence>
<keyword evidence="10" id="KW-0915">Sodium</keyword>
<name>A0A931GE47_9MICC</name>
<dbReference type="GO" id="GO:0140114">
    <property type="term" value="P:cellular detoxification of fluoride"/>
    <property type="evidence" value="ECO:0007669"/>
    <property type="project" value="UniProtKB-UniRule"/>
</dbReference>
<dbReference type="Pfam" id="PF02537">
    <property type="entry name" value="CRCB"/>
    <property type="match status" value="1"/>
</dbReference>
<accession>A0A931GE47</accession>
<dbReference type="RefSeq" id="WP_196835090.1">
    <property type="nucleotide sequence ID" value="NZ_JADOTZ010000001.1"/>
</dbReference>
<evidence type="ECO:0000256" key="2">
    <source>
        <dbReference type="ARBA" id="ARBA00022475"/>
    </source>
</evidence>
<keyword evidence="5 10" id="KW-0472">Membrane</keyword>
<evidence type="ECO:0000256" key="9">
    <source>
        <dbReference type="ARBA" id="ARBA00049940"/>
    </source>
</evidence>
<keyword evidence="2 10" id="KW-1003">Cell membrane</keyword>
<evidence type="ECO:0000256" key="5">
    <source>
        <dbReference type="ARBA" id="ARBA00023136"/>
    </source>
</evidence>
<feature type="binding site" evidence="10">
    <location>
        <position position="77"/>
    </location>
    <ligand>
        <name>Na(+)</name>
        <dbReference type="ChEBI" id="CHEBI:29101"/>
        <note>structural</note>
    </ligand>
</feature>
<evidence type="ECO:0000313" key="12">
    <source>
        <dbReference type="Proteomes" id="UP000625033"/>
    </source>
</evidence>
<sequence>MSALWLALAVGIAGSLGAVARVWLDLRLTPRGSPTLPLGTLTANAVGCLLLGAALGGLPAEGAAVSLQPVLTAGLCGGLSTYSSFSVTTMTLWLEGAVGRALVNALANLALGGASAATGWALIDVLIR</sequence>
<comment type="subcellular location">
    <subcellularLocation>
        <location evidence="1 10">Cell membrane</location>
        <topology evidence="1 10">Multi-pass membrane protein</topology>
    </subcellularLocation>
</comment>
<comment type="activity regulation">
    <text evidence="10">Na(+) is not transported, but it plays an essential structural role and its presence is essential for fluoride channel function.</text>
</comment>
<gene>
    <name evidence="10" type="primary">fluC</name>
    <name evidence="10" type="synonym">crcB</name>
    <name evidence="11" type="ORF">IW252_000442</name>
</gene>
<organism evidence="11 12">
    <name type="scientific">Zhihengliuella flava</name>
    <dbReference type="NCBI Taxonomy" id="1285193"/>
    <lineage>
        <taxon>Bacteria</taxon>
        <taxon>Bacillati</taxon>
        <taxon>Actinomycetota</taxon>
        <taxon>Actinomycetes</taxon>
        <taxon>Micrococcales</taxon>
        <taxon>Micrococcaceae</taxon>
        <taxon>Zhihengliuella</taxon>
    </lineage>
</organism>
<dbReference type="GO" id="GO:0046872">
    <property type="term" value="F:metal ion binding"/>
    <property type="evidence" value="ECO:0007669"/>
    <property type="project" value="UniProtKB-KW"/>
</dbReference>
<evidence type="ECO:0000313" key="11">
    <source>
        <dbReference type="EMBL" id="MBG6083675.1"/>
    </source>
</evidence>
<reference evidence="11" key="1">
    <citation type="submission" date="2020-11" db="EMBL/GenBank/DDBJ databases">
        <title>Sequencing the genomes of 1000 actinobacteria strains.</title>
        <authorList>
            <person name="Klenk H.-P."/>
        </authorList>
    </citation>
    <scope>NUCLEOTIDE SEQUENCE</scope>
    <source>
        <strain evidence="11">DSM 26152</strain>
    </source>
</reference>